<dbReference type="GO" id="GO:0070513">
    <property type="term" value="F:death domain binding"/>
    <property type="evidence" value="ECO:0007669"/>
    <property type="project" value="InterPro"/>
</dbReference>
<keyword evidence="1" id="KW-0862">Zinc</keyword>
<dbReference type="SUPFAM" id="SSF57845">
    <property type="entry name" value="B-box zinc-binding domain"/>
    <property type="match status" value="1"/>
</dbReference>
<dbReference type="PROSITE" id="PS50119">
    <property type="entry name" value="ZF_BBOX"/>
    <property type="match status" value="1"/>
</dbReference>
<dbReference type="CDD" id="cd19756">
    <property type="entry name" value="Bbox2"/>
    <property type="match status" value="1"/>
</dbReference>
<reference evidence="6" key="1">
    <citation type="submission" date="2025-08" db="UniProtKB">
        <authorList>
            <consortium name="RefSeq"/>
        </authorList>
    </citation>
    <scope>IDENTIFICATION</scope>
    <source>
        <tissue evidence="6">Gonad</tissue>
    </source>
</reference>
<evidence type="ECO:0000259" key="4">
    <source>
        <dbReference type="PROSITE" id="PS50209"/>
    </source>
</evidence>
<evidence type="ECO:0000259" key="3">
    <source>
        <dbReference type="PROSITE" id="PS50119"/>
    </source>
</evidence>
<dbReference type="OrthoDB" id="6137082at2759"/>
<dbReference type="InterPro" id="IPR037939">
    <property type="entry name" value="CRADD"/>
</dbReference>
<dbReference type="Proteomes" id="UP000515135">
    <property type="component" value="Unplaced"/>
</dbReference>
<keyword evidence="1" id="KW-0479">Metal-binding</keyword>
<dbReference type="CDD" id="cd01671">
    <property type="entry name" value="CARD"/>
    <property type="match status" value="1"/>
</dbReference>
<dbReference type="AlphaFoldDB" id="A0A6P4ZPB8"/>
<dbReference type="InterPro" id="IPR011029">
    <property type="entry name" value="DEATH-like_dom_sf"/>
</dbReference>
<protein>
    <submittedName>
        <fullName evidence="6">Uncharacterized protein LOC109476342</fullName>
    </submittedName>
</protein>
<feature type="domain" description="CARD" evidence="4">
    <location>
        <begin position="1"/>
        <end position="83"/>
    </location>
</feature>
<proteinExistence type="predicted"/>
<feature type="region of interest" description="Disordered" evidence="2">
    <location>
        <begin position="223"/>
        <end position="296"/>
    </location>
</feature>
<evidence type="ECO:0000313" key="5">
    <source>
        <dbReference type="Proteomes" id="UP000515135"/>
    </source>
</evidence>
<dbReference type="SMART" id="SM00336">
    <property type="entry name" value="BBOX"/>
    <property type="match status" value="1"/>
</dbReference>
<feature type="domain" description="B box-type" evidence="3">
    <location>
        <begin position="85"/>
        <end position="126"/>
    </location>
</feature>
<evidence type="ECO:0000256" key="2">
    <source>
        <dbReference type="SAM" id="MobiDB-lite"/>
    </source>
</evidence>
<dbReference type="PANTHER" id="PTHR15034">
    <property type="entry name" value="DEATH DOMAIN-CONTAINING PROTEIN CRADD"/>
    <property type="match status" value="1"/>
</dbReference>
<organism evidence="5 6">
    <name type="scientific">Branchiostoma belcheri</name>
    <name type="common">Amphioxus</name>
    <dbReference type="NCBI Taxonomy" id="7741"/>
    <lineage>
        <taxon>Eukaryota</taxon>
        <taxon>Metazoa</taxon>
        <taxon>Chordata</taxon>
        <taxon>Cephalochordata</taxon>
        <taxon>Leptocardii</taxon>
        <taxon>Amphioxiformes</taxon>
        <taxon>Branchiostomatidae</taxon>
        <taxon>Branchiostoma</taxon>
    </lineage>
</organism>
<dbReference type="GeneID" id="109476342"/>
<evidence type="ECO:0000313" key="6">
    <source>
        <dbReference type="RefSeq" id="XP_019632827.1"/>
    </source>
</evidence>
<dbReference type="PROSITE" id="PS50209">
    <property type="entry name" value="CARD"/>
    <property type="match status" value="1"/>
</dbReference>
<dbReference type="SUPFAM" id="SSF47986">
    <property type="entry name" value="DEATH domain"/>
    <property type="match status" value="1"/>
</dbReference>
<dbReference type="GO" id="GO:0042981">
    <property type="term" value="P:regulation of apoptotic process"/>
    <property type="evidence" value="ECO:0007669"/>
    <property type="project" value="InterPro"/>
</dbReference>
<dbReference type="Pfam" id="PF00619">
    <property type="entry name" value="CARD"/>
    <property type="match status" value="1"/>
</dbReference>
<feature type="compositionally biased region" description="Polar residues" evidence="2">
    <location>
        <begin position="261"/>
        <end position="278"/>
    </location>
</feature>
<dbReference type="KEGG" id="bbel:109476342"/>
<feature type="compositionally biased region" description="Basic and acidic residues" evidence="2">
    <location>
        <begin position="250"/>
        <end position="260"/>
    </location>
</feature>
<accession>A0A6P4ZPB8</accession>
<dbReference type="InterPro" id="IPR000315">
    <property type="entry name" value="Znf_B-box"/>
</dbReference>
<dbReference type="InterPro" id="IPR001315">
    <property type="entry name" value="CARD"/>
</dbReference>
<dbReference type="Gene3D" id="1.10.533.10">
    <property type="entry name" value="Death Domain, Fas"/>
    <property type="match status" value="1"/>
</dbReference>
<keyword evidence="1" id="KW-0863">Zinc-finger</keyword>
<sequence length="296" mass="34462">MASELELLKSNREELVRKIRLVKPFLDRLLQHGEIVEEEYDTVLAEKIPQDRARALLDLVGAKGGRGAFRHFREHLKKDNPELEEVLHRCAKHNLRYKLYCEECRTLLCRTCRSEDHKQDHRISSVVEDADIIRRDVTAFMRENRKLLKTFKTSSNGEEGRQKLLFDIETRKNTLKAMFITKIESEFEWCRNQLGARKRDVSPVGSISSIASSTMSDLSTSYAPEIESTQPLKARTPERKFLPRKPQFHPYERKDSKDQTEATTFRPPSSVSQTNGNTPVVIRRRRPQSQEYCMLS</sequence>
<dbReference type="PANTHER" id="PTHR15034:SF5">
    <property type="entry name" value="DEATH DOMAIN-CONTAINING PROTEIN CRADD"/>
    <property type="match status" value="1"/>
</dbReference>
<evidence type="ECO:0000256" key="1">
    <source>
        <dbReference type="PROSITE-ProRule" id="PRU00024"/>
    </source>
</evidence>
<keyword evidence="5" id="KW-1185">Reference proteome</keyword>
<dbReference type="GO" id="GO:0002020">
    <property type="term" value="F:protease binding"/>
    <property type="evidence" value="ECO:0007669"/>
    <property type="project" value="InterPro"/>
</dbReference>
<dbReference type="RefSeq" id="XP_019632827.1">
    <property type="nucleotide sequence ID" value="XM_019777268.1"/>
</dbReference>
<gene>
    <name evidence="6" type="primary">LOC109476342</name>
</gene>
<name>A0A6P4ZPB8_BRABE</name>
<dbReference type="Gene3D" id="3.30.160.60">
    <property type="entry name" value="Classic Zinc Finger"/>
    <property type="match status" value="1"/>
</dbReference>
<dbReference type="GO" id="GO:0008270">
    <property type="term" value="F:zinc ion binding"/>
    <property type="evidence" value="ECO:0007669"/>
    <property type="project" value="UniProtKB-KW"/>
</dbReference>